<evidence type="ECO:0000259" key="1">
    <source>
        <dbReference type="Pfam" id="PF01464"/>
    </source>
</evidence>
<dbReference type="Gene3D" id="1.10.530.10">
    <property type="match status" value="1"/>
</dbReference>
<dbReference type="InterPro" id="IPR008258">
    <property type="entry name" value="Transglycosylase_SLT_dom_1"/>
</dbReference>
<evidence type="ECO:0000313" key="2">
    <source>
        <dbReference type="EMBL" id="MCF2303460.1"/>
    </source>
</evidence>
<feature type="domain" description="Transglycosylase SLT" evidence="1">
    <location>
        <begin position="12"/>
        <end position="146"/>
    </location>
</feature>
<dbReference type="InterPro" id="IPR023346">
    <property type="entry name" value="Lysozyme-like_dom_sf"/>
</dbReference>
<name>A0AAW5A085_PHOPO</name>
<dbReference type="RefSeq" id="WP_232581615.1">
    <property type="nucleotide sequence ID" value="NZ_WMCP01000026.1"/>
</dbReference>
<sequence>MIIESALLLTLANECQNNLPSNIITRLIEIESANNPYALAVKGVPIFNQADNLNDAITSAKKLDSLGFNFSAGLMQINHTNFNKTGLTIETVFDSCKNIQAGSQLFKDCFDRAKITYPNKTEHQQLEHAASCYYSGNFTTGFKKEGKNNISYIDKFNQLDTSHPTPTSVKLHRIQQEKITHTQDNDSHVESWDVFSDFAN</sequence>
<evidence type="ECO:0000313" key="3">
    <source>
        <dbReference type="Proteomes" id="UP000813876"/>
    </source>
</evidence>
<dbReference type="SUPFAM" id="SSF53955">
    <property type="entry name" value="Lysozyme-like"/>
    <property type="match status" value="1"/>
</dbReference>
<reference evidence="2" key="1">
    <citation type="submission" date="2019-11" db="EMBL/GenBank/DDBJ databases">
        <title>Comparative genomics of photobacteria reveal adaptation to distinct habitats.</title>
        <authorList>
            <person name="Fuertes-Perez S."/>
            <person name="Hilgarth M."/>
            <person name="Vogel R.F."/>
        </authorList>
    </citation>
    <scope>NUCLEOTIDE SEQUENCE</scope>
    <source>
        <strain evidence="2">TMW2.2145</strain>
    </source>
</reference>
<dbReference type="AlphaFoldDB" id="A0AAW5A085"/>
<dbReference type="Proteomes" id="UP000813876">
    <property type="component" value="Unassembled WGS sequence"/>
</dbReference>
<organism evidence="2 3">
    <name type="scientific">Photobacterium phosphoreum</name>
    <dbReference type="NCBI Taxonomy" id="659"/>
    <lineage>
        <taxon>Bacteria</taxon>
        <taxon>Pseudomonadati</taxon>
        <taxon>Pseudomonadota</taxon>
        <taxon>Gammaproteobacteria</taxon>
        <taxon>Vibrionales</taxon>
        <taxon>Vibrionaceae</taxon>
        <taxon>Photobacterium</taxon>
    </lineage>
</organism>
<proteinExistence type="predicted"/>
<comment type="caution">
    <text evidence="2">The sequence shown here is derived from an EMBL/GenBank/DDBJ whole genome shotgun (WGS) entry which is preliminary data.</text>
</comment>
<dbReference type="EMBL" id="WMCP01000026">
    <property type="protein sequence ID" value="MCF2303460.1"/>
    <property type="molecule type" value="Genomic_DNA"/>
</dbReference>
<accession>A0AAW5A085</accession>
<protein>
    <submittedName>
        <fullName evidence="2">Transglycosylase SLT domain-containing protein</fullName>
    </submittedName>
</protein>
<gene>
    <name evidence="2" type="ORF">GLP33_17145</name>
</gene>
<dbReference type="CDD" id="cd16892">
    <property type="entry name" value="LT_VirB1-like"/>
    <property type="match status" value="1"/>
</dbReference>
<dbReference type="Pfam" id="PF01464">
    <property type="entry name" value="SLT"/>
    <property type="match status" value="1"/>
</dbReference>